<sequence length="362" mass="40198">MTLLRPTLTHLEVNGCMASPTASLSISKWLRLLRNLPILQKLHLYDAISSTSNDSARIPSSAIELPQLRRIALRQTRGHTTSTLCAHLLAHLSYPITAETQLLVSQPALNFEAYAGVVSIPSNRINTHKLASSHRLPLYTHLSLISHDAYGFGGQIEFTLTSSMRSDQTSPGPLSISLLLKRDSFRGPIWGVDVNRSTDEALCYLAATPLAADVTHLSLNPCPRPARDSSGSVAEYYRTWLYLYATGLRLQSLTLSPIHEHLQIHAFLNAAQRSLDVKTAFFPELRTLTMRGLDPRCLVDGLAVPGSLEWNLVRAFQERRKRGDGPTCLKLEDGFSKEMDQIRLLKASDEGEPMIDFLEGVY</sequence>
<evidence type="ECO:0000313" key="1">
    <source>
        <dbReference type="EMBL" id="GJE97157.1"/>
    </source>
</evidence>
<comment type="caution">
    <text evidence="1">The sequence shown here is derived from an EMBL/GenBank/DDBJ whole genome shotgun (WGS) entry which is preliminary data.</text>
</comment>
<accession>A0A9P3GKV9</accession>
<proteinExistence type="predicted"/>
<dbReference type="Proteomes" id="UP000703269">
    <property type="component" value="Unassembled WGS sequence"/>
</dbReference>
<organism evidence="1 2">
    <name type="scientific">Phanerochaete sordida</name>
    <dbReference type="NCBI Taxonomy" id="48140"/>
    <lineage>
        <taxon>Eukaryota</taxon>
        <taxon>Fungi</taxon>
        <taxon>Dikarya</taxon>
        <taxon>Basidiomycota</taxon>
        <taxon>Agaricomycotina</taxon>
        <taxon>Agaricomycetes</taxon>
        <taxon>Polyporales</taxon>
        <taxon>Phanerochaetaceae</taxon>
        <taxon>Phanerochaete</taxon>
    </lineage>
</organism>
<reference evidence="1 2" key="1">
    <citation type="submission" date="2021-08" db="EMBL/GenBank/DDBJ databases">
        <title>Draft Genome Sequence of Phanerochaete sordida strain YK-624.</title>
        <authorList>
            <person name="Mori T."/>
            <person name="Dohra H."/>
            <person name="Suzuki T."/>
            <person name="Kawagishi H."/>
            <person name="Hirai H."/>
        </authorList>
    </citation>
    <scope>NUCLEOTIDE SEQUENCE [LARGE SCALE GENOMIC DNA]</scope>
    <source>
        <strain evidence="1 2">YK-624</strain>
    </source>
</reference>
<evidence type="ECO:0000313" key="2">
    <source>
        <dbReference type="Proteomes" id="UP000703269"/>
    </source>
</evidence>
<keyword evidence="2" id="KW-1185">Reference proteome</keyword>
<dbReference type="AlphaFoldDB" id="A0A9P3GKV9"/>
<dbReference type="EMBL" id="BPQB01000068">
    <property type="protein sequence ID" value="GJE97157.1"/>
    <property type="molecule type" value="Genomic_DNA"/>
</dbReference>
<protein>
    <submittedName>
        <fullName evidence="1">Uncharacterized protein</fullName>
    </submittedName>
</protein>
<gene>
    <name evidence="1" type="ORF">PsYK624_133690</name>
</gene>
<name>A0A9P3GKV9_9APHY</name>